<dbReference type="GO" id="GO:0009279">
    <property type="term" value="C:cell outer membrane"/>
    <property type="evidence" value="ECO:0007669"/>
    <property type="project" value="UniProtKB-SubCell"/>
</dbReference>
<organism evidence="15 16">
    <name type="scientific">Pseudomaricurvus hydrocarbonicus</name>
    <dbReference type="NCBI Taxonomy" id="1470433"/>
    <lineage>
        <taxon>Bacteria</taxon>
        <taxon>Pseudomonadati</taxon>
        <taxon>Pseudomonadota</taxon>
        <taxon>Gammaproteobacteria</taxon>
        <taxon>Cellvibrionales</taxon>
        <taxon>Cellvibrionaceae</taxon>
        <taxon>Pseudomaricurvus</taxon>
    </lineage>
</organism>
<dbReference type="InterPro" id="IPR039426">
    <property type="entry name" value="TonB-dep_rcpt-like"/>
</dbReference>
<evidence type="ECO:0000256" key="1">
    <source>
        <dbReference type="ARBA" id="ARBA00004571"/>
    </source>
</evidence>
<dbReference type="GO" id="GO:0006826">
    <property type="term" value="P:iron ion transport"/>
    <property type="evidence" value="ECO:0007669"/>
    <property type="project" value="UniProtKB-KW"/>
</dbReference>
<evidence type="ECO:0000256" key="11">
    <source>
        <dbReference type="PROSITE-ProRule" id="PRU01360"/>
    </source>
</evidence>
<keyword evidence="10 11" id="KW-0998">Cell outer membrane</keyword>
<keyword evidence="4" id="KW-0410">Iron transport</keyword>
<dbReference type="RefSeq" id="WP_167188300.1">
    <property type="nucleotide sequence ID" value="NZ_JAAONZ010000012.1"/>
</dbReference>
<keyword evidence="9 11" id="KW-0472">Membrane</keyword>
<keyword evidence="3 11" id="KW-1134">Transmembrane beta strand</keyword>
<accession>A0A9E5MI36</accession>
<evidence type="ECO:0000256" key="4">
    <source>
        <dbReference type="ARBA" id="ARBA00022496"/>
    </source>
</evidence>
<sequence length="721" mass="78573">MNNTVPKDLNFRRILLSSAISMAVCAPIVSAEMLEEVVVTAERRAANVQDIPIAMTAMTSDQLEKKAVTQLEDLQYAAPSLSITDAAITQSVNIRGIGLASGDPNASNGVGTYIDGLFQPPIVGSMSFYDLNDVQVLRGPQGTFSGANSTGGAIMINSKRPELGEALNGYIQAGVGNFSAVNAEGAIGVPLTETLALRAAFKMVDRDSYYDDIGSADTDAGSLDESRARLGLLWQPSDQFDLYVKYETSDKDTGGYASRPIEGTDFAFGRTDDIRDISYNTDTQHEESDDTFLIDTQYVLANGVAFKLLAGKQEKAIDVVWDFDSTDILSLVQTQNIEEDQDSYEFNIISPSDAGLQWVAGYYYQKNDIAVDIQTPGPRILLGIEKETKGLFGQLGYNVTEDLQVEFGLRKAWYEASGLEGSGGYFGPVENGPAFPIGGDYKDDDVLGKLSVNWTFDEDNLVYASMAKGYKPGGYNNTNAEDNFEPENVWAYELGWKSTMMDGAVRTTMALFYNDYEEFQFDNIDTTSGNSGILNVGEATIKGAEFSIEGQFGGLRLDASLSYVDSELTPVGGIVNERILPPDATGLPQCAGGSTPPACFDYSPYLVSSSGGDNLYSPGLSYTLGIEYEFEIFDGALLTPRLNYGWVDEQWANLLYDDSTDLLESRGLLSALITLEKDDWKVQAYGRNLTDEEYISGQYNALNVEYFGAPRTVGVNVTYNF</sequence>
<dbReference type="InterPro" id="IPR000531">
    <property type="entry name" value="Beta-barrel_TonB"/>
</dbReference>
<evidence type="ECO:0000256" key="5">
    <source>
        <dbReference type="ARBA" id="ARBA00022692"/>
    </source>
</evidence>
<proteinExistence type="inferred from homology"/>
<feature type="domain" description="TonB-dependent receptor plug" evidence="14">
    <location>
        <begin position="48"/>
        <end position="153"/>
    </location>
</feature>
<dbReference type="PANTHER" id="PTHR32552">
    <property type="entry name" value="FERRICHROME IRON RECEPTOR-RELATED"/>
    <property type="match status" value="1"/>
</dbReference>
<dbReference type="Gene3D" id="2.40.170.20">
    <property type="entry name" value="TonB-dependent receptor, beta-barrel domain"/>
    <property type="match status" value="1"/>
</dbReference>
<keyword evidence="2 11" id="KW-0813">Transport</keyword>
<dbReference type="Pfam" id="PF00593">
    <property type="entry name" value="TonB_dep_Rec_b-barrel"/>
    <property type="match status" value="1"/>
</dbReference>
<comment type="caution">
    <text evidence="15">The sequence shown here is derived from an EMBL/GenBank/DDBJ whole genome shotgun (WGS) entry which is preliminary data.</text>
</comment>
<keyword evidence="5 11" id="KW-0812">Transmembrane</keyword>
<protein>
    <submittedName>
        <fullName evidence="15">TonB-dependent receptor</fullName>
    </submittedName>
</protein>
<dbReference type="InterPro" id="IPR012910">
    <property type="entry name" value="Plug_dom"/>
</dbReference>
<evidence type="ECO:0000256" key="2">
    <source>
        <dbReference type="ARBA" id="ARBA00022448"/>
    </source>
</evidence>
<dbReference type="PROSITE" id="PS52016">
    <property type="entry name" value="TONB_DEPENDENT_REC_3"/>
    <property type="match status" value="1"/>
</dbReference>
<dbReference type="SUPFAM" id="SSF56935">
    <property type="entry name" value="Porins"/>
    <property type="match status" value="1"/>
</dbReference>
<name>A0A9E5MI36_9GAMM</name>
<keyword evidence="8 12" id="KW-0798">TonB box</keyword>
<evidence type="ECO:0000256" key="3">
    <source>
        <dbReference type="ARBA" id="ARBA00022452"/>
    </source>
</evidence>
<evidence type="ECO:0000259" key="14">
    <source>
        <dbReference type="Pfam" id="PF07715"/>
    </source>
</evidence>
<evidence type="ECO:0000259" key="13">
    <source>
        <dbReference type="Pfam" id="PF00593"/>
    </source>
</evidence>
<dbReference type="EMBL" id="JAAONZ010000012">
    <property type="protein sequence ID" value="NHO66801.1"/>
    <property type="molecule type" value="Genomic_DNA"/>
</dbReference>
<evidence type="ECO:0000256" key="6">
    <source>
        <dbReference type="ARBA" id="ARBA00023004"/>
    </source>
</evidence>
<comment type="subcellular location">
    <subcellularLocation>
        <location evidence="1 11">Cell outer membrane</location>
        <topology evidence="1 11">Multi-pass membrane protein</topology>
    </subcellularLocation>
</comment>
<evidence type="ECO:0000256" key="12">
    <source>
        <dbReference type="RuleBase" id="RU003357"/>
    </source>
</evidence>
<dbReference type="InterPro" id="IPR036942">
    <property type="entry name" value="Beta-barrel_TonB_sf"/>
</dbReference>
<reference evidence="15" key="1">
    <citation type="submission" date="2020-03" db="EMBL/GenBank/DDBJ databases">
        <authorList>
            <person name="Guo F."/>
        </authorList>
    </citation>
    <scope>NUCLEOTIDE SEQUENCE</scope>
    <source>
        <strain evidence="15">JCM 30134</strain>
    </source>
</reference>
<comment type="similarity">
    <text evidence="11 12">Belongs to the TonB-dependent receptor family.</text>
</comment>
<evidence type="ECO:0000313" key="16">
    <source>
        <dbReference type="Proteomes" id="UP000787472"/>
    </source>
</evidence>
<gene>
    <name evidence="15" type="ORF">G8770_14720</name>
</gene>
<keyword evidence="6" id="KW-0408">Iron</keyword>
<dbReference type="Proteomes" id="UP000787472">
    <property type="component" value="Unassembled WGS sequence"/>
</dbReference>
<evidence type="ECO:0000313" key="15">
    <source>
        <dbReference type="EMBL" id="NHO66801.1"/>
    </source>
</evidence>
<keyword evidence="7" id="KW-0406">Ion transport</keyword>
<keyword evidence="15" id="KW-0675">Receptor</keyword>
<evidence type="ECO:0000256" key="9">
    <source>
        <dbReference type="ARBA" id="ARBA00023136"/>
    </source>
</evidence>
<evidence type="ECO:0000256" key="7">
    <source>
        <dbReference type="ARBA" id="ARBA00023065"/>
    </source>
</evidence>
<dbReference type="AlphaFoldDB" id="A0A9E5MI36"/>
<feature type="domain" description="TonB-dependent receptor-like beta-barrel" evidence="13">
    <location>
        <begin position="263"/>
        <end position="689"/>
    </location>
</feature>
<dbReference type="PANTHER" id="PTHR32552:SF81">
    <property type="entry name" value="TONB-DEPENDENT OUTER MEMBRANE RECEPTOR"/>
    <property type="match status" value="1"/>
</dbReference>
<evidence type="ECO:0000256" key="10">
    <source>
        <dbReference type="ARBA" id="ARBA00023237"/>
    </source>
</evidence>
<dbReference type="Pfam" id="PF07715">
    <property type="entry name" value="Plug"/>
    <property type="match status" value="1"/>
</dbReference>
<keyword evidence="16" id="KW-1185">Reference proteome</keyword>
<evidence type="ECO:0000256" key="8">
    <source>
        <dbReference type="ARBA" id="ARBA00023077"/>
    </source>
</evidence>